<evidence type="ECO:0000259" key="8">
    <source>
        <dbReference type="Pfam" id="PF21237"/>
    </source>
</evidence>
<evidence type="ECO:0000256" key="1">
    <source>
        <dbReference type="ARBA" id="ARBA00009652"/>
    </source>
</evidence>
<gene>
    <name evidence="11" type="primary">LOC115885561</name>
</gene>
<evidence type="ECO:0000256" key="7">
    <source>
        <dbReference type="ARBA" id="ARBA00083669"/>
    </source>
</evidence>
<dbReference type="FunFam" id="3.30.70.2510:FF:000001">
    <property type="entry name" value="tRNA pseudouridine synthase Pus10"/>
    <property type="match status" value="1"/>
</dbReference>
<evidence type="ECO:0000256" key="4">
    <source>
        <dbReference type="ARBA" id="ARBA00023235"/>
    </source>
</evidence>
<dbReference type="GO" id="GO:0160148">
    <property type="term" value="F:tRNA pseudouridine(55) synthase activity"/>
    <property type="evidence" value="ECO:0007669"/>
    <property type="project" value="UniProtKB-EC"/>
</dbReference>
<keyword evidence="4" id="KW-0413">Isomerase</keyword>
<dbReference type="FunCoup" id="A0A6J2YA67">
    <property type="interactions" value="1916"/>
</dbReference>
<dbReference type="Gene3D" id="3.30.70.3190">
    <property type="match status" value="1"/>
</dbReference>
<dbReference type="InterPro" id="IPR039894">
    <property type="entry name" value="Pus10-like"/>
</dbReference>
<dbReference type="EC" id="5.4.99.25" evidence="2"/>
<dbReference type="FunFam" id="3.30.70.3190:FF:000001">
    <property type="entry name" value="tRNA pseudouridine synthase Pus10"/>
    <property type="match status" value="1"/>
</dbReference>
<dbReference type="InterPro" id="IPR048741">
    <property type="entry name" value="Pus10-like_C"/>
</dbReference>
<keyword evidence="10" id="KW-1185">Reference proteome</keyword>
<evidence type="ECO:0000313" key="10">
    <source>
        <dbReference type="Proteomes" id="UP000504635"/>
    </source>
</evidence>
<dbReference type="InParanoid" id="A0A6J2YA67"/>
<proteinExistence type="inferred from homology"/>
<dbReference type="InterPro" id="IPR020103">
    <property type="entry name" value="PsdUridine_synth_cat_dom_sf"/>
</dbReference>
<name>A0A6J2YA67_SITOR</name>
<organism evidence="10 11">
    <name type="scientific">Sitophilus oryzae</name>
    <name type="common">Rice weevil</name>
    <name type="synonym">Curculio oryzae</name>
    <dbReference type="NCBI Taxonomy" id="7048"/>
    <lineage>
        <taxon>Eukaryota</taxon>
        <taxon>Metazoa</taxon>
        <taxon>Ecdysozoa</taxon>
        <taxon>Arthropoda</taxon>
        <taxon>Hexapoda</taxon>
        <taxon>Insecta</taxon>
        <taxon>Pterygota</taxon>
        <taxon>Neoptera</taxon>
        <taxon>Endopterygota</taxon>
        <taxon>Coleoptera</taxon>
        <taxon>Polyphaga</taxon>
        <taxon>Cucujiformia</taxon>
        <taxon>Curculionidae</taxon>
        <taxon>Dryophthorinae</taxon>
        <taxon>Sitophilus</taxon>
    </lineage>
</organism>
<dbReference type="CTD" id="150962"/>
<dbReference type="InterPro" id="IPR048742">
    <property type="entry name" value="Pus10_N_euk"/>
</dbReference>
<dbReference type="Pfam" id="PF21237">
    <property type="entry name" value="Pus10_N_euk"/>
    <property type="match status" value="1"/>
</dbReference>
<dbReference type="GO" id="GO:0003723">
    <property type="term" value="F:RNA binding"/>
    <property type="evidence" value="ECO:0007669"/>
    <property type="project" value="InterPro"/>
</dbReference>
<evidence type="ECO:0000256" key="6">
    <source>
        <dbReference type="ARBA" id="ARBA00079393"/>
    </source>
</evidence>
<protein>
    <recommendedName>
        <fullName evidence="2">tRNA pseudouridine(55) synthase</fullName>
        <ecNumber evidence="2">5.4.99.25</ecNumber>
    </recommendedName>
    <alternativeName>
        <fullName evidence="7">tRNA pseudouridine 55 synthase</fullName>
    </alternativeName>
    <alternativeName>
        <fullName evidence="5">tRNA pseudouridylate synthase</fullName>
    </alternativeName>
    <alternativeName>
        <fullName evidence="6">tRNA-uridine isomerase</fullName>
    </alternativeName>
</protein>
<accession>A0A6J2YA67</accession>
<dbReference type="PANTHER" id="PTHR21568:SF0">
    <property type="entry name" value="TRNA PSEUDOURIDINE SYNTHASE PUS10"/>
    <property type="match status" value="1"/>
</dbReference>
<feature type="domain" description="Pus10 N-terminal eukaryotes" evidence="8">
    <location>
        <begin position="71"/>
        <end position="242"/>
    </location>
</feature>
<comment type="similarity">
    <text evidence="1">Belongs to the pseudouridine synthase Pus10 family.</text>
</comment>
<dbReference type="AlphaFoldDB" id="A0A6J2YA67"/>
<dbReference type="OrthoDB" id="271937at2759"/>
<dbReference type="Gene3D" id="1.10.10.2050">
    <property type="match status" value="1"/>
</dbReference>
<dbReference type="GeneID" id="115885561"/>
<sequence>MTTLEQGFKEKICNLLTELSCCHRCIVRFLGIHVLDNEKAYQNPKEYLKELLHNTENYTGPEPKRIKANVCPVCLNCYNSETLEKILESYKLVSKEYNAYNTFFFNVSFPKCLSIRAHSMYLYLVEKFPNTPFGNLYNSTDTMLEQPHRIFRSVASSILSKTLNKTFHPKSNLSLLITLAYKDDNTEVEAITNILGKKKRNKFEVSRNNIFELLKDIDEEKFKKYFPVPPIIPQEEISIEKIDLCADPIYLGGRYFKFKRNVGQTPWVIDGVSVSEHNVQDIIFDAICDTLGFDRKQMTFSASGREDLDVRMLGTGRPFYIKIENPANRNILKSQLLAIEESILKTELAAVVKLKIVYASDLNKIKTGEESKKKTYKALCKTDAPDIKQAIEKINALEALEITQATPMRVLHRRSLLPRTKTIHKMEAKETEGNLFEVEIVTQAGTYVKEFVHGDLERTCPNLCSIVGYSTDIVALDCIDINLEWP</sequence>
<evidence type="ECO:0000256" key="3">
    <source>
        <dbReference type="ARBA" id="ARBA00022694"/>
    </source>
</evidence>
<dbReference type="Pfam" id="PF21238">
    <property type="entry name" value="Pus10_C"/>
    <property type="match status" value="1"/>
</dbReference>
<evidence type="ECO:0000256" key="5">
    <source>
        <dbReference type="ARBA" id="ARBA00075270"/>
    </source>
</evidence>
<evidence type="ECO:0000259" key="9">
    <source>
        <dbReference type="Pfam" id="PF21238"/>
    </source>
</evidence>
<dbReference type="SUPFAM" id="SSF55120">
    <property type="entry name" value="Pseudouridine synthase"/>
    <property type="match status" value="1"/>
</dbReference>
<dbReference type="PANTHER" id="PTHR21568">
    <property type="entry name" value="TRNA PSEUDOURIDINE SYNTHASE PUS10"/>
    <property type="match status" value="1"/>
</dbReference>
<dbReference type="Proteomes" id="UP000504635">
    <property type="component" value="Unplaced"/>
</dbReference>
<feature type="domain" description="Pus10-like C-terminal" evidence="9">
    <location>
        <begin position="250"/>
        <end position="481"/>
    </location>
</feature>
<evidence type="ECO:0000256" key="2">
    <source>
        <dbReference type="ARBA" id="ARBA00012787"/>
    </source>
</evidence>
<reference evidence="11" key="1">
    <citation type="submission" date="2025-08" db="UniProtKB">
        <authorList>
            <consortium name="RefSeq"/>
        </authorList>
    </citation>
    <scope>IDENTIFICATION</scope>
    <source>
        <tissue evidence="11">Gonads</tissue>
    </source>
</reference>
<dbReference type="Gene3D" id="3.30.70.2510">
    <property type="match status" value="1"/>
</dbReference>
<dbReference type="KEGG" id="soy:115885561"/>
<keyword evidence="3" id="KW-0819">tRNA processing</keyword>
<dbReference type="GO" id="GO:0031119">
    <property type="term" value="P:tRNA pseudouridine synthesis"/>
    <property type="evidence" value="ECO:0007669"/>
    <property type="project" value="TreeGrafter"/>
</dbReference>
<dbReference type="RefSeq" id="XP_030760372.1">
    <property type="nucleotide sequence ID" value="XM_030904512.1"/>
</dbReference>
<evidence type="ECO:0000313" key="11">
    <source>
        <dbReference type="RefSeq" id="XP_030760372.1"/>
    </source>
</evidence>